<dbReference type="PANTHER" id="PTHR33156">
    <property type="entry name" value="OS02G0230000 PROTEIN"/>
    <property type="match status" value="1"/>
</dbReference>
<dbReference type="PANTHER" id="PTHR33156:SF9">
    <property type="entry name" value="PROTEIN NUCLEAR FUSION DEFECTIVE 6, CHLOROPLASTIC_MITOCHONDRIAL"/>
    <property type="match status" value="1"/>
</dbReference>
<protein>
    <recommendedName>
        <fullName evidence="4">Protein NUCLEAR FUSION DEFECTIVE 6, chloroplastic/mitochondrial-like</fullName>
    </recommendedName>
</protein>
<evidence type="ECO:0000313" key="3">
    <source>
        <dbReference type="Proteomes" id="UP001346149"/>
    </source>
</evidence>
<dbReference type="EMBL" id="JAXQNO010000012">
    <property type="protein sequence ID" value="KAK4787212.1"/>
    <property type="molecule type" value="Genomic_DNA"/>
</dbReference>
<evidence type="ECO:0000256" key="1">
    <source>
        <dbReference type="SAM" id="MobiDB-lite"/>
    </source>
</evidence>
<proteinExistence type="predicted"/>
<dbReference type="GO" id="GO:0005739">
    <property type="term" value="C:mitochondrion"/>
    <property type="evidence" value="ECO:0007669"/>
    <property type="project" value="TreeGrafter"/>
</dbReference>
<feature type="region of interest" description="Disordered" evidence="1">
    <location>
        <begin position="19"/>
        <end position="48"/>
    </location>
</feature>
<dbReference type="InterPro" id="IPR043459">
    <property type="entry name" value="NFD6/NOXY2-like"/>
</dbReference>
<comment type="caution">
    <text evidence="2">The sequence shown here is derived from an EMBL/GenBank/DDBJ whole genome shotgun (WGS) entry which is preliminary data.</text>
</comment>
<sequence length="108" mass="11339">MASACGRFVRRTSVALNSAVRSNPRPASASRSAGFTLPSKSNSCPARPSSLLRERNALGCVQSLLPLHSAVAVARMTSCLSTISRSSRALSQDGFDGTRGVLPILEVH</sequence>
<organism evidence="2 3">
    <name type="scientific">Trapa natans</name>
    <name type="common">Water chestnut</name>
    <dbReference type="NCBI Taxonomy" id="22666"/>
    <lineage>
        <taxon>Eukaryota</taxon>
        <taxon>Viridiplantae</taxon>
        <taxon>Streptophyta</taxon>
        <taxon>Embryophyta</taxon>
        <taxon>Tracheophyta</taxon>
        <taxon>Spermatophyta</taxon>
        <taxon>Magnoliopsida</taxon>
        <taxon>eudicotyledons</taxon>
        <taxon>Gunneridae</taxon>
        <taxon>Pentapetalae</taxon>
        <taxon>rosids</taxon>
        <taxon>malvids</taxon>
        <taxon>Myrtales</taxon>
        <taxon>Lythraceae</taxon>
        <taxon>Trapa</taxon>
    </lineage>
</organism>
<accession>A0AAN7LI71</accession>
<gene>
    <name evidence="2" type="ORF">SAY86_011045</name>
</gene>
<evidence type="ECO:0000313" key="2">
    <source>
        <dbReference type="EMBL" id="KAK4787212.1"/>
    </source>
</evidence>
<feature type="compositionally biased region" description="Low complexity" evidence="1">
    <location>
        <begin position="19"/>
        <end position="33"/>
    </location>
</feature>
<dbReference type="AlphaFoldDB" id="A0AAN7LI71"/>
<keyword evidence="3" id="KW-1185">Reference proteome</keyword>
<dbReference type="Proteomes" id="UP001346149">
    <property type="component" value="Unassembled WGS sequence"/>
</dbReference>
<reference evidence="2 3" key="1">
    <citation type="journal article" date="2023" name="Hortic Res">
        <title>Pangenome of water caltrop reveals structural variations and asymmetric subgenome divergence after allopolyploidization.</title>
        <authorList>
            <person name="Zhang X."/>
            <person name="Chen Y."/>
            <person name="Wang L."/>
            <person name="Yuan Y."/>
            <person name="Fang M."/>
            <person name="Shi L."/>
            <person name="Lu R."/>
            <person name="Comes H.P."/>
            <person name="Ma Y."/>
            <person name="Chen Y."/>
            <person name="Huang G."/>
            <person name="Zhou Y."/>
            <person name="Zheng Z."/>
            <person name="Qiu Y."/>
        </authorList>
    </citation>
    <scope>NUCLEOTIDE SEQUENCE [LARGE SCALE GENOMIC DNA]</scope>
    <source>
        <strain evidence="2">F231</strain>
    </source>
</reference>
<evidence type="ECO:0008006" key="4">
    <source>
        <dbReference type="Google" id="ProtNLM"/>
    </source>
</evidence>
<name>A0AAN7LI71_TRANT</name>